<dbReference type="PANTHER" id="PTHR43792:SF1">
    <property type="entry name" value="N-ACETYLTRANSFERASE DOMAIN-CONTAINING PROTEIN"/>
    <property type="match status" value="1"/>
</dbReference>
<dbReference type="InterPro" id="IPR016181">
    <property type="entry name" value="Acyl_CoA_acyltransferase"/>
</dbReference>
<evidence type="ECO:0000313" key="3">
    <source>
        <dbReference type="Proteomes" id="UP000292003"/>
    </source>
</evidence>
<proteinExistence type="predicted"/>
<protein>
    <submittedName>
        <fullName evidence="2">N-acetyltransferase</fullName>
    </submittedName>
</protein>
<dbReference type="Pfam" id="PF13302">
    <property type="entry name" value="Acetyltransf_3"/>
    <property type="match status" value="1"/>
</dbReference>
<name>A0A4Q7IWN9_9PSEU</name>
<comment type="caution">
    <text evidence="2">The sequence shown here is derived from an EMBL/GenBank/DDBJ whole genome shotgun (WGS) entry which is preliminary data.</text>
</comment>
<dbReference type="GO" id="GO:0016747">
    <property type="term" value="F:acyltransferase activity, transferring groups other than amino-acyl groups"/>
    <property type="evidence" value="ECO:0007669"/>
    <property type="project" value="InterPro"/>
</dbReference>
<keyword evidence="2" id="KW-0808">Transferase</keyword>
<dbReference type="AlphaFoldDB" id="A0A4Q7IWN9"/>
<organism evidence="2 3">
    <name type="scientific">Amycolatopsis suaedae</name>
    <dbReference type="NCBI Taxonomy" id="2510978"/>
    <lineage>
        <taxon>Bacteria</taxon>
        <taxon>Bacillati</taxon>
        <taxon>Actinomycetota</taxon>
        <taxon>Actinomycetes</taxon>
        <taxon>Pseudonocardiales</taxon>
        <taxon>Pseudonocardiaceae</taxon>
        <taxon>Amycolatopsis</taxon>
    </lineage>
</organism>
<dbReference type="EMBL" id="SFCC01000026">
    <property type="protein sequence ID" value="RZQ59351.1"/>
    <property type="molecule type" value="Genomic_DNA"/>
</dbReference>
<evidence type="ECO:0000313" key="2">
    <source>
        <dbReference type="EMBL" id="RZQ59351.1"/>
    </source>
</evidence>
<reference evidence="2 3" key="1">
    <citation type="submission" date="2019-02" db="EMBL/GenBank/DDBJ databases">
        <title>Draft genome sequence of Amycolatopsis sp. 8-3EHSu isolated from roots of Suaeda maritima.</title>
        <authorList>
            <person name="Duangmal K."/>
            <person name="Chantavorakit T."/>
        </authorList>
    </citation>
    <scope>NUCLEOTIDE SEQUENCE [LARGE SCALE GENOMIC DNA]</scope>
    <source>
        <strain evidence="2 3">8-3EHSu</strain>
    </source>
</reference>
<dbReference type="PANTHER" id="PTHR43792">
    <property type="entry name" value="GNAT FAMILY, PUTATIVE (AFU_ORTHOLOGUE AFUA_3G00765)-RELATED-RELATED"/>
    <property type="match status" value="1"/>
</dbReference>
<dbReference type="InterPro" id="IPR051531">
    <property type="entry name" value="N-acetyltransferase"/>
</dbReference>
<keyword evidence="3" id="KW-1185">Reference proteome</keyword>
<dbReference type="RefSeq" id="WP_130479855.1">
    <property type="nucleotide sequence ID" value="NZ_SFCC01000026.1"/>
</dbReference>
<feature type="domain" description="N-acetyltransferase" evidence="1">
    <location>
        <begin position="13"/>
        <end position="167"/>
    </location>
</feature>
<dbReference type="OrthoDB" id="3533156at2"/>
<gene>
    <name evidence="2" type="ORF">EWH70_34790</name>
</gene>
<dbReference type="InterPro" id="IPR000182">
    <property type="entry name" value="GNAT_dom"/>
</dbReference>
<dbReference type="Gene3D" id="3.40.630.30">
    <property type="match status" value="1"/>
</dbReference>
<accession>A0A4Q7IWN9</accession>
<dbReference type="Proteomes" id="UP000292003">
    <property type="component" value="Unassembled WGS sequence"/>
</dbReference>
<evidence type="ECO:0000259" key="1">
    <source>
        <dbReference type="PROSITE" id="PS51186"/>
    </source>
</evidence>
<dbReference type="SUPFAM" id="SSF55729">
    <property type="entry name" value="Acyl-CoA N-acyltransferases (Nat)"/>
    <property type="match status" value="1"/>
</dbReference>
<dbReference type="PROSITE" id="PS51186">
    <property type="entry name" value="GNAT"/>
    <property type="match status" value="1"/>
</dbReference>
<sequence>MTVDWADIRTERLLLRPLRPEDRADVVEIQSNPDANRYNPDPPTRAQASKQLESWLHHWDQHGFGYLAVVEQASGRIIGVGGVQHKVLTDEKALNLYYRFLPDAWGKGYATEMASAVVEWAERELPWPVIITVALINKPSLRVAEKLGFANYEEIEYEGLPSRNYRR</sequence>